<proteinExistence type="predicted"/>
<dbReference type="AlphaFoldDB" id="A0A840V2U5"/>
<gene>
    <name evidence="1" type="ORF">HNR46_002557</name>
</gene>
<dbReference type="EMBL" id="JACHFD010000012">
    <property type="protein sequence ID" value="MBB5352312.1"/>
    <property type="molecule type" value="Genomic_DNA"/>
</dbReference>
<protein>
    <recommendedName>
        <fullName evidence="3">Transposase</fullName>
    </recommendedName>
</protein>
<accession>A0A840V2U5</accession>
<comment type="caution">
    <text evidence="1">The sequence shown here is derived from an EMBL/GenBank/DDBJ whole genome shotgun (WGS) entry which is preliminary data.</text>
</comment>
<dbReference type="Proteomes" id="UP000557717">
    <property type="component" value="Unassembled WGS sequence"/>
</dbReference>
<organism evidence="1 2">
    <name type="scientific">Haloferula luteola</name>
    <dbReference type="NCBI Taxonomy" id="595692"/>
    <lineage>
        <taxon>Bacteria</taxon>
        <taxon>Pseudomonadati</taxon>
        <taxon>Verrucomicrobiota</taxon>
        <taxon>Verrucomicrobiia</taxon>
        <taxon>Verrucomicrobiales</taxon>
        <taxon>Verrucomicrobiaceae</taxon>
        <taxon>Haloferula</taxon>
    </lineage>
</organism>
<reference evidence="1 2" key="1">
    <citation type="submission" date="2020-08" db="EMBL/GenBank/DDBJ databases">
        <title>Genomic Encyclopedia of Type Strains, Phase IV (KMG-IV): sequencing the most valuable type-strain genomes for metagenomic binning, comparative biology and taxonomic classification.</title>
        <authorList>
            <person name="Goeker M."/>
        </authorList>
    </citation>
    <scope>NUCLEOTIDE SEQUENCE [LARGE SCALE GENOMIC DNA]</scope>
    <source>
        <strain evidence="1 2">YC6886</strain>
    </source>
</reference>
<evidence type="ECO:0008006" key="3">
    <source>
        <dbReference type="Google" id="ProtNLM"/>
    </source>
</evidence>
<evidence type="ECO:0000313" key="1">
    <source>
        <dbReference type="EMBL" id="MBB5352312.1"/>
    </source>
</evidence>
<name>A0A840V2U5_9BACT</name>
<evidence type="ECO:0000313" key="2">
    <source>
        <dbReference type="Proteomes" id="UP000557717"/>
    </source>
</evidence>
<keyword evidence="2" id="KW-1185">Reference proteome</keyword>
<sequence length="151" mass="17008">MKQQPVLANFPSHVFATARRRFQTGIRRLRESLVGEPLSGYAVMFADVLPTAFLKRIDPTRRNRHFGHLPVFWAWLAQILEGNASCSKAIGFIQSWCRTQGLPAPSSDTGSYCRARLRLSDAFLDQVARRVGETLARGERDGERLPPILTI</sequence>